<reference evidence="2 3" key="1">
    <citation type="submission" date="2021-06" db="EMBL/GenBank/DDBJ databases">
        <authorList>
            <person name="Palmer J.M."/>
        </authorList>
    </citation>
    <scope>NUCLEOTIDE SEQUENCE [LARGE SCALE GENOMIC DNA]</scope>
    <source>
        <strain evidence="3">if_2019</strain>
        <tissue evidence="2">Muscle</tissue>
    </source>
</reference>
<protein>
    <submittedName>
        <fullName evidence="2">Uncharacterized protein</fullName>
    </submittedName>
</protein>
<accession>A0ABV0UAN3</accession>
<organism evidence="2 3">
    <name type="scientific">Ilyodon furcidens</name>
    <name type="common">goldbreast splitfin</name>
    <dbReference type="NCBI Taxonomy" id="33524"/>
    <lineage>
        <taxon>Eukaryota</taxon>
        <taxon>Metazoa</taxon>
        <taxon>Chordata</taxon>
        <taxon>Craniata</taxon>
        <taxon>Vertebrata</taxon>
        <taxon>Euteleostomi</taxon>
        <taxon>Actinopterygii</taxon>
        <taxon>Neopterygii</taxon>
        <taxon>Teleostei</taxon>
        <taxon>Neoteleostei</taxon>
        <taxon>Acanthomorphata</taxon>
        <taxon>Ovalentaria</taxon>
        <taxon>Atherinomorphae</taxon>
        <taxon>Cyprinodontiformes</taxon>
        <taxon>Goodeidae</taxon>
        <taxon>Ilyodon</taxon>
    </lineage>
</organism>
<keyword evidence="1" id="KW-1133">Transmembrane helix</keyword>
<evidence type="ECO:0000313" key="2">
    <source>
        <dbReference type="EMBL" id="MEQ2240893.1"/>
    </source>
</evidence>
<keyword evidence="1" id="KW-0812">Transmembrane</keyword>
<proteinExistence type="predicted"/>
<keyword evidence="1" id="KW-0472">Membrane</keyword>
<dbReference type="EMBL" id="JAHRIQ010059918">
    <property type="protein sequence ID" value="MEQ2240893.1"/>
    <property type="molecule type" value="Genomic_DNA"/>
</dbReference>
<evidence type="ECO:0000256" key="1">
    <source>
        <dbReference type="SAM" id="Phobius"/>
    </source>
</evidence>
<feature type="transmembrane region" description="Helical" evidence="1">
    <location>
        <begin position="85"/>
        <end position="104"/>
    </location>
</feature>
<name>A0ABV0UAN3_9TELE</name>
<comment type="caution">
    <text evidence="2">The sequence shown here is derived from an EMBL/GenBank/DDBJ whole genome shotgun (WGS) entry which is preliminary data.</text>
</comment>
<dbReference type="Proteomes" id="UP001482620">
    <property type="component" value="Unassembled WGS sequence"/>
</dbReference>
<evidence type="ECO:0000313" key="3">
    <source>
        <dbReference type="Proteomes" id="UP001482620"/>
    </source>
</evidence>
<keyword evidence="3" id="KW-1185">Reference proteome</keyword>
<sequence>MAFSMGIPSQLRVIIVLSSVGLKQYTAWSNYGNQKCNLLCKVGITHLCLCFRCSLFFSDLLVVNELSRQCGFRVILVGQPRVGRFSFVLCILHLRLIALTVVYWCPKALEMAFQTD</sequence>
<gene>
    <name evidence="2" type="ORF">ILYODFUR_019734</name>
</gene>